<evidence type="ECO:0000256" key="2">
    <source>
        <dbReference type="ARBA" id="ARBA00022674"/>
    </source>
</evidence>
<evidence type="ECO:0000313" key="14">
    <source>
        <dbReference type="Proteomes" id="UP000275408"/>
    </source>
</evidence>
<evidence type="ECO:0000256" key="7">
    <source>
        <dbReference type="ARBA" id="ARBA00045812"/>
    </source>
</evidence>
<feature type="signal peptide" evidence="10">
    <location>
        <begin position="1"/>
        <end position="20"/>
    </location>
</feature>
<sequence>MRSFHVCSFVLWNLVYVALSEELNLSEGKEAFDRDNEDLCINVLCHAGEECIVIDNNAACMCKKSCPNHEKPVCGSNGMTYPNHCELHKTACLEEKKLSIKYMGACRGQPTQAPSSVEVNYSKPVVCYENDRNDIRSHLIGWLQNQDKLSEGLDGYRNLLQSYFDKVDENKDGKLDVAEFRDFVLANQSQAETASSDEYVNPVLQSLCADALISISDDDSDWELNITEFMRCLDPEFKPPKKGCELDSEIYSDSTEIPIDCNSCVCACGHWVCTALKCDEKESNQPRSEVGNGNTEKHKYIVNGQEAEEQLTREKMKHDHKERIQVHKKKILPLHKPQHPGRHKKHHKHSSYENSSNEPDHE</sequence>
<dbReference type="CDD" id="cd00104">
    <property type="entry name" value="KAZAL_FS"/>
    <property type="match status" value="1"/>
</dbReference>
<comment type="subunit">
    <text evidence="8">Homodimer. Interacts with SCN10A. Interacts with DIP2A; DIP2A may act as a cell surface receptor for FSTL1. Interacts with BMP4. Interacts with CD14; this interaction promotes TL4-mediated signaling cascade.</text>
</comment>
<dbReference type="EMBL" id="RCHS01003423">
    <property type="protein sequence ID" value="RMX42073.1"/>
    <property type="molecule type" value="Genomic_DNA"/>
</dbReference>
<dbReference type="SUPFAM" id="SSF100895">
    <property type="entry name" value="Kazal-type serine protease inhibitors"/>
    <property type="match status" value="1"/>
</dbReference>
<keyword evidence="3 10" id="KW-0732">Signal</keyword>
<proteinExistence type="predicted"/>
<dbReference type="Pfam" id="PF23564">
    <property type="entry name" value="EF-hand_FSTL1"/>
    <property type="match status" value="1"/>
</dbReference>
<dbReference type="PANTHER" id="PTHR10913">
    <property type="entry name" value="FOLLISTATIN-RELATED"/>
    <property type="match status" value="1"/>
</dbReference>
<keyword evidence="2" id="KW-0358">Heparin-binding</keyword>
<feature type="compositionally biased region" description="Polar residues" evidence="9">
    <location>
        <begin position="352"/>
        <end position="362"/>
    </location>
</feature>
<dbReference type="InterPro" id="IPR018247">
    <property type="entry name" value="EF_Hand_1_Ca_BS"/>
</dbReference>
<dbReference type="SUPFAM" id="SSF47473">
    <property type="entry name" value="EF-hand"/>
    <property type="match status" value="1"/>
</dbReference>
<gene>
    <name evidence="13" type="ORF">pdam_00001355</name>
</gene>
<feature type="domain" description="Kazal-like" evidence="12">
    <location>
        <begin position="61"/>
        <end position="108"/>
    </location>
</feature>
<dbReference type="GO" id="GO:0005615">
    <property type="term" value="C:extracellular space"/>
    <property type="evidence" value="ECO:0007669"/>
    <property type="project" value="TreeGrafter"/>
</dbReference>
<evidence type="ECO:0000256" key="3">
    <source>
        <dbReference type="ARBA" id="ARBA00022729"/>
    </source>
</evidence>
<dbReference type="PROSITE" id="PS00018">
    <property type="entry name" value="EF_HAND_1"/>
    <property type="match status" value="1"/>
</dbReference>
<dbReference type="Proteomes" id="UP000275408">
    <property type="component" value="Unassembled WGS sequence"/>
</dbReference>
<dbReference type="InterPro" id="IPR002048">
    <property type="entry name" value="EF_hand_dom"/>
</dbReference>
<keyword evidence="5" id="KW-1015">Disulfide bond</keyword>
<dbReference type="InterPro" id="IPR002350">
    <property type="entry name" value="Kazal_dom"/>
</dbReference>
<dbReference type="PROSITE" id="PS50222">
    <property type="entry name" value="EF_HAND_2"/>
    <property type="match status" value="1"/>
</dbReference>
<evidence type="ECO:0000259" key="12">
    <source>
        <dbReference type="PROSITE" id="PS51465"/>
    </source>
</evidence>
<evidence type="ECO:0000256" key="4">
    <source>
        <dbReference type="ARBA" id="ARBA00022837"/>
    </source>
</evidence>
<evidence type="ECO:0000256" key="9">
    <source>
        <dbReference type="SAM" id="MobiDB-lite"/>
    </source>
</evidence>
<organism evidence="13 14">
    <name type="scientific">Pocillopora damicornis</name>
    <name type="common">Cauliflower coral</name>
    <name type="synonym">Millepora damicornis</name>
    <dbReference type="NCBI Taxonomy" id="46731"/>
    <lineage>
        <taxon>Eukaryota</taxon>
        <taxon>Metazoa</taxon>
        <taxon>Cnidaria</taxon>
        <taxon>Anthozoa</taxon>
        <taxon>Hexacorallia</taxon>
        <taxon>Scleractinia</taxon>
        <taxon>Astrocoeniina</taxon>
        <taxon>Pocilloporidae</taxon>
        <taxon>Pocillopora</taxon>
    </lineage>
</organism>
<feature type="compositionally biased region" description="Basic and acidic residues" evidence="9">
    <location>
        <begin position="310"/>
        <end position="325"/>
    </location>
</feature>
<dbReference type="GO" id="GO:0005509">
    <property type="term" value="F:calcium ion binding"/>
    <property type="evidence" value="ECO:0007669"/>
    <property type="project" value="InterPro"/>
</dbReference>
<feature type="chain" id="PRO_5018170000" description="Follistatin-related protein 1" evidence="10">
    <location>
        <begin position="21"/>
        <end position="362"/>
    </location>
</feature>
<dbReference type="GO" id="GO:0030154">
    <property type="term" value="P:cell differentiation"/>
    <property type="evidence" value="ECO:0007669"/>
    <property type="project" value="TreeGrafter"/>
</dbReference>
<dbReference type="InterPro" id="IPR057020">
    <property type="entry name" value="EF-hand_FSTL1"/>
</dbReference>
<dbReference type="Gene3D" id="3.30.60.30">
    <property type="match status" value="1"/>
</dbReference>
<dbReference type="SUPFAM" id="SSF57603">
    <property type="entry name" value="FnI-like domain"/>
    <property type="match status" value="1"/>
</dbReference>
<evidence type="ECO:0000256" key="5">
    <source>
        <dbReference type="ARBA" id="ARBA00023157"/>
    </source>
</evidence>
<dbReference type="OMA" id="SKPVVCY"/>
<dbReference type="InterPro" id="IPR011992">
    <property type="entry name" value="EF-hand-dom_pair"/>
</dbReference>
<dbReference type="GO" id="GO:0030510">
    <property type="term" value="P:regulation of BMP signaling pathway"/>
    <property type="evidence" value="ECO:0007669"/>
    <property type="project" value="TreeGrafter"/>
</dbReference>
<evidence type="ECO:0000256" key="8">
    <source>
        <dbReference type="ARBA" id="ARBA00046973"/>
    </source>
</evidence>
<protein>
    <recommendedName>
        <fullName evidence="1">Follistatin-related protein 1</fullName>
    </recommendedName>
    <alternativeName>
        <fullName evidence="6">Follistatin-like protein 1</fullName>
    </alternativeName>
</protein>
<evidence type="ECO:0000259" key="11">
    <source>
        <dbReference type="PROSITE" id="PS50222"/>
    </source>
</evidence>
<dbReference type="Gene3D" id="1.10.238.10">
    <property type="entry name" value="EF-hand"/>
    <property type="match status" value="1"/>
</dbReference>
<dbReference type="OrthoDB" id="88467at2759"/>
<dbReference type="InterPro" id="IPR036058">
    <property type="entry name" value="Kazal_dom_sf"/>
</dbReference>
<comment type="function">
    <text evidence="7">Secreted glycoprotein that is involved in various physiological processes, such as angiogenesis, regulation of the immune response, cell proliferation and differentiation. Plays a role in the development of the central nervous system, skeletal system, lungs, and ureter. Promotes endothelial cell survival, migration and differentiation into network structures in an AKT-dependent manner. Also promotes survival of cardiac myocytes. Initiates various signaling cascades by activating different receptors on the cell surface such as DIP2A, TLR4 or BMP receptors.</text>
</comment>
<dbReference type="PROSITE" id="PS51465">
    <property type="entry name" value="KAZAL_2"/>
    <property type="match status" value="1"/>
</dbReference>
<evidence type="ECO:0000256" key="6">
    <source>
        <dbReference type="ARBA" id="ARBA00042478"/>
    </source>
</evidence>
<dbReference type="Pfam" id="PF23244">
    <property type="entry name" value="VWF"/>
    <property type="match status" value="1"/>
</dbReference>
<evidence type="ECO:0000256" key="1">
    <source>
        <dbReference type="ARBA" id="ARBA00019697"/>
    </source>
</evidence>
<feature type="compositionally biased region" description="Basic residues" evidence="9">
    <location>
        <begin position="326"/>
        <end position="349"/>
    </location>
</feature>
<dbReference type="Pfam" id="PF07648">
    <property type="entry name" value="Kazal_2"/>
    <property type="match status" value="1"/>
</dbReference>
<dbReference type="FunFam" id="3.30.60.30:FF:000024">
    <property type="entry name" value="Transmembrane agrin"/>
    <property type="match status" value="1"/>
</dbReference>
<name>A0A3M6TKX8_POCDA</name>
<dbReference type="SMART" id="SM00280">
    <property type="entry name" value="KAZAL"/>
    <property type="match status" value="1"/>
</dbReference>
<comment type="caution">
    <text evidence="13">The sequence shown here is derived from an EMBL/GenBank/DDBJ whole genome shotgun (WGS) entry which is preliminary data.</text>
</comment>
<evidence type="ECO:0000313" key="13">
    <source>
        <dbReference type="EMBL" id="RMX42073.1"/>
    </source>
</evidence>
<dbReference type="AlphaFoldDB" id="A0A3M6TKX8"/>
<keyword evidence="14" id="KW-1185">Reference proteome</keyword>
<dbReference type="InterPro" id="IPR050653">
    <property type="entry name" value="Prot_Inhib_GrowthFact_Antg"/>
</dbReference>
<keyword evidence="4" id="KW-0106">Calcium</keyword>
<feature type="domain" description="EF-hand" evidence="11">
    <location>
        <begin position="155"/>
        <end position="190"/>
    </location>
</feature>
<reference evidence="13 14" key="1">
    <citation type="journal article" date="2018" name="Sci. Rep.">
        <title>Comparative analysis of the Pocillopora damicornis genome highlights role of immune system in coral evolution.</title>
        <authorList>
            <person name="Cunning R."/>
            <person name="Bay R.A."/>
            <person name="Gillette P."/>
            <person name="Baker A.C."/>
            <person name="Traylor-Knowles N."/>
        </authorList>
    </citation>
    <scope>NUCLEOTIDE SEQUENCE [LARGE SCALE GENOMIC DNA]</scope>
    <source>
        <strain evidence="13">RSMAS</strain>
        <tissue evidence="13">Whole animal</tissue>
    </source>
</reference>
<feature type="region of interest" description="Disordered" evidence="9">
    <location>
        <begin position="308"/>
        <end position="362"/>
    </location>
</feature>
<evidence type="ECO:0000256" key="10">
    <source>
        <dbReference type="SAM" id="SignalP"/>
    </source>
</evidence>
<dbReference type="PANTHER" id="PTHR10913:SF81">
    <property type="entry name" value="KAZAL-LIKE DOMAIN-CONTAINING PROTEIN"/>
    <property type="match status" value="1"/>
</dbReference>
<dbReference type="GO" id="GO:0008201">
    <property type="term" value="F:heparin binding"/>
    <property type="evidence" value="ECO:0007669"/>
    <property type="project" value="UniProtKB-KW"/>
</dbReference>
<accession>A0A3M6TKX8</accession>